<organism evidence="5 6">
    <name type="scientific">Streptomyces indicus</name>
    <dbReference type="NCBI Taxonomy" id="417292"/>
    <lineage>
        <taxon>Bacteria</taxon>
        <taxon>Bacillati</taxon>
        <taxon>Actinomycetota</taxon>
        <taxon>Actinomycetes</taxon>
        <taxon>Kitasatosporales</taxon>
        <taxon>Streptomycetaceae</taxon>
        <taxon>Streptomyces</taxon>
    </lineage>
</organism>
<evidence type="ECO:0000259" key="4">
    <source>
        <dbReference type="PROSITE" id="PS51462"/>
    </source>
</evidence>
<dbReference type="PANTHER" id="PTHR43736:SF1">
    <property type="entry name" value="DIHYDRONEOPTERIN TRIPHOSPHATE DIPHOSPHATASE"/>
    <property type="match status" value="1"/>
</dbReference>
<sequence length="160" mass="17610">MLLYMSNSGHDERSTPLHSVSVAGAVVREDGRILAIKRADNGTWEPPGGVLELAEAPEEGVRREVYEETGIKVEVERLTGVYKNTARGIVALVFRCRPEGGQEQLSDESIAVDWLTPAEVSERMGEVYAVRILDALQEDGPQVRTHDGRQFNRAAHGSNI</sequence>
<evidence type="ECO:0000256" key="3">
    <source>
        <dbReference type="RuleBase" id="RU003476"/>
    </source>
</evidence>
<protein>
    <submittedName>
        <fullName evidence="5">ADP-ribose pyrophosphatase YjhB, NUDIX family</fullName>
    </submittedName>
</protein>
<dbReference type="RefSeq" id="WP_093612258.1">
    <property type="nucleotide sequence ID" value="NZ_FNFF01000008.1"/>
</dbReference>
<keyword evidence="2 3" id="KW-0378">Hydrolase</keyword>
<dbReference type="GO" id="GO:0016787">
    <property type="term" value="F:hydrolase activity"/>
    <property type="evidence" value="ECO:0007669"/>
    <property type="project" value="UniProtKB-KW"/>
</dbReference>
<evidence type="ECO:0000256" key="2">
    <source>
        <dbReference type="ARBA" id="ARBA00022801"/>
    </source>
</evidence>
<dbReference type="Pfam" id="PF00293">
    <property type="entry name" value="NUDIX"/>
    <property type="match status" value="1"/>
</dbReference>
<dbReference type="OrthoDB" id="9814308at2"/>
<dbReference type="STRING" id="417292.SAMN05421806_10820"/>
<comment type="similarity">
    <text evidence="1 3">Belongs to the Nudix hydrolase family.</text>
</comment>
<keyword evidence="6" id="KW-1185">Reference proteome</keyword>
<dbReference type="InterPro" id="IPR000086">
    <property type="entry name" value="NUDIX_hydrolase_dom"/>
</dbReference>
<dbReference type="PROSITE" id="PS51462">
    <property type="entry name" value="NUDIX"/>
    <property type="match status" value="1"/>
</dbReference>
<reference evidence="5 6" key="1">
    <citation type="submission" date="2016-10" db="EMBL/GenBank/DDBJ databases">
        <authorList>
            <person name="de Groot N.N."/>
        </authorList>
    </citation>
    <scope>NUCLEOTIDE SEQUENCE [LARGE SCALE GENOMIC DNA]</scope>
    <source>
        <strain evidence="5 6">CGMCC 4.5727</strain>
    </source>
</reference>
<evidence type="ECO:0000313" key="6">
    <source>
        <dbReference type="Proteomes" id="UP000199155"/>
    </source>
</evidence>
<dbReference type="EMBL" id="FNFF01000008">
    <property type="protein sequence ID" value="SDK48470.1"/>
    <property type="molecule type" value="Genomic_DNA"/>
</dbReference>
<accession>A0A1G9C9Y7</accession>
<proteinExistence type="inferred from homology"/>
<dbReference type="PANTHER" id="PTHR43736">
    <property type="entry name" value="ADP-RIBOSE PYROPHOSPHATASE"/>
    <property type="match status" value="1"/>
</dbReference>
<dbReference type="PRINTS" id="PR00502">
    <property type="entry name" value="NUDIXFAMILY"/>
</dbReference>
<dbReference type="Proteomes" id="UP000199155">
    <property type="component" value="Unassembled WGS sequence"/>
</dbReference>
<dbReference type="InterPro" id="IPR020476">
    <property type="entry name" value="Nudix_hydrolase"/>
</dbReference>
<dbReference type="Gene3D" id="3.90.79.10">
    <property type="entry name" value="Nucleoside Triphosphate Pyrophosphohydrolase"/>
    <property type="match status" value="1"/>
</dbReference>
<evidence type="ECO:0000313" key="5">
    <source>
        <dbReference type="EMBL" id="SDK48470.1"/>
    </source>
</evidence>
<dbReference type="SUPFAM" id="SSF55811">
    <property type="entry name" value="Nudix"/>
    <property type="match status" value="1"/>
</dbReference>
<evidence type="ECO:0000256" key="1">
    <source>
        <dbReference type="ARBA" id="ARBA00005582"/>
    </source>
</evidence>
<feature type="domain" description="Nudix hydrolase" evidence="4">
    <location>
        <begin position="16"/>
        <end position="137"/>
    </location>
</feature>
<dbReference type="PROSITE" id="PS00893">
    <property type="entry name" value="NUDIX_BOX"/>
    <property type="match status" value="1"/>
</dbReference>
<name>A0A1G9C9Y7_9ACTN</name>
<gene>
    <name evidence="5" type="ORF">SAMN05421806_10820</name>
</gene>
<dbReference type="InterPro" id="IPR020084">
    <property type="entry name" value="NUDIX_hydrolase_CS"/>
</dbReference>
<dbReference type="InterPro" id="IPR015797">
    <property type="entry name" value="NUDIX_hydrolase-like_dom_sf"/>
</dbReference>
<dbReference type="AlphaFoldDB" id="A0A1G9C9Y7"/>